<feature type="transmembrane region" description="Helical" evidence="2">
    <location>
        <begin position="230"/>
        <end position="251"/>
    </location>
</feature>
<keyword evidence="2" id="KW-0812">Transmembrane</keyword>
<evidence type="ECO:0000256" key="2">
    <source>
        <dbReference type="SAM" id="Phobius"/>
    </source>
</evidence>
<name>A0ABM1TC36_LIMPO</name>
<dbReference type="PANTHER" id="PTHR21579">
    <property type="entry name" value="PROTEIN TINCAR"/>
    <property type="match status" value="1"/>
</dbReference>
<feature type="transmembrane region" description="Helical" evidence="2">
    <location>
        <begin position="304"/>
        <end position="326"/>
    </location>
</feature>
<organism evidence="3 4">
    <name type="scientific">Limulus polyphemus</name>
    <name type="common">Atlantic horseshoe crab</name>
    <dbReference type="NCBI Taxonomy" id="6850"/>
    <lineage>
        <taxon>Eukaryota</taxon>
        <taxon>Metazoa</taxon>
        <taxon>Ecdysozoa</taxon>
        <taxon>Arthropoda</taxon>
        <taxon>Chelicerata</taxon>
        <taxon>Merostomata</taxon>
        <taxon>Xiphosura</taxon>
        <taxon>Limulidae</taxon>
        <taxon>Limulus</taxon>
    </lineage>
</organism>
<feature type="compositionally biased region" description="Low complexity" evidence="1">
    <location>
        <begin position="671"/>
        <end position="699"/>
    </location>
</feature>
<dbReference type="InterPro" id="IPR053291">
    <property type="entry name" value="Ommatidial_diff-associated"/>
</dbReference>
<keyword evidence="2" id="KW-0472">Membrane</keyword>
<feature type="transmembrane region" description="Helical" evidence="2">
    <location>
        <begin position="263"/>
        <end position="284"/>
    </location>
</feature>
<feature type="transmembrane region" description="Helical" evidence="2">
    <location>
        <begin position="390"/>
        <end position="413"/>
    </location>
</feature>
<feature type="transmembrane region" description="Helical" evidence="2">
    <location>
        <begin position="30"/>
        <end position="52"/>
    </location>
</feature>
<evidence type="ECO:0000313" key="4">
    <source>
        <dbReference type="RefSeq" id="XP_022253442.1"/>
    </source>
</evidence>
<keyword evidence="2" id="KW-1133">Transmembrane helix</keyword>
<accession>A0ABM1TC36</accession>
<feature type="compositionally biased region" description="Polar residues" evidence="1">
    <location>
        <begin position="643"/>
        <end position="656"/>
    </location>
</feature>
<evidence type="ECO:0000256" key="1">
    <source>
        <dbReference type="SAM" id="MobiDB-lite"/>
    </source>
</evidence>
<proteinExistence type="predicted"/>
<dbReference type="GeneID" id="106469263"/>
<feature type="transmembrane region" description="Helical" evidence="2">
    <location>
        <begin position="138"/>
        <end position="156"/>
    </location>
</feature>
<evidence type="ECO:0000313" key="3">
    <source>
        <dbReference type="Proteomes" id="UP000694941"/>
    </source>
</evidence>
<protein>
    <submittedName>
        <fullName evidence="4">Uncharacterized protein LOC106469263</fullName>
    </submittedName>
</protein>
<feature type="transmembrane region" description="Helical" evidence="2">
    <location>
        <begin position="72"/>
        <end position="92"/>
    </location>
</feature>
<feature type="region of interest" description="Disordered" evidence="1">
    <location>
        <begin position="826"/>
        <end position="868"/>
    </location>
</feature>
<reference evidence="4" key="1">
    <citation type="submission" date="2025-08" db="UniProtKB">
        <authorList>
            <consortium name="RefSeq"/>
        </authorList>
    </citation>
    <scope>IDENTIFICATION</scope>
    <source>
        <tissue evidence="4">Muscle</tissue>
    </source>
</reference>
<feature type="compositionally biased region" description="Polar residues" evidence="1">
    <location>
        <begin position="851"/>
        <end position="868"/>
    </location>
</feature>
<dbReference type="PANTHER" id="PTHR21579:SF20">
    <property type="entry name" value="PROTEIN TINCAR"/>
    <property type="match status" value="1"/>
</dbReference>
<feature type="transmembrane region" description="Helical" evidence="2">
    <location>
        <begin position="360"/>
        <end position="378"/>
    </location>
</feature>
<feature type="region of interest" description="Disordered" evidence="1">
    <location>
        <begin position="638"/>
        <end position="711"/>
    </location>
</feature>
<gene>
    <name evidence="4" type="primary">LOC106469263</name>
</gene>
<keyword evidence="3" id="KW-1185">Reference proteome</keyword>
<dbReference type="Proteomes" id="UP000694941">
    <property type="component" value="Unplaced"/>
</dbReference>
<sequence>MRSNISTNRRRQGSFSLTCRKPRLNSLCSIWYSILALAFQIYIIVHSVQSFVKYISLPWPVENQPFLELNAYVALIGAALILLPFFTVAGILKVGNFSNDGGKWGRNDDDNGAIYQNLRRDKPKRWVKMLWKHGAPTAPFLHVCAAFCLLLPRVLIQARLIQHGFLSKADLWKTDLDFMITHKDRIVALKFLSTINETELWRKEAMEQQNRPKTVTEGHLEDMAPVSAEFLNYGLALFVYAVRYPSVFWRVNKSFALVFSIEFVLTALQQLLAFTGFTVLYKIHIYGPSEVLLKFNPMLLNVSLSLLLFILYNIILTMSASVLYIYGLQKFRENEEQQIRKRHITWVEESRRSCGYIPHLSALLTLLMIISSATPLMYDYMLVYCGSLDGTVLAGVTGTILHVILWVLLWVGLSLKQRWWFKKANNQQRSTKDTELELLNGIKELPLLVIENGHTYQVREQASKQAILDIALSSAINEKSKSPDEDDNVYWLKPKFPLPKTTDTSPEEDMIPWRQINRKSSFSRQHKVTFEDKLAGASVKRTKSLTSKSPNVISKGKKSHVKFEDGSNFSYNDGDYASLRELVKARDEDFESPTLKRLHSLRYSGSPRPLLDDGDYGILLDNRRLPNRIMAPVIVHTHLQPDPGNSTPRSTDSGITKSHVDDRNSQDNPASSSGSVSEASTSPDKAASDSSSGVHSSYSMADKRSSSLENIPAMEPPKFRWKNLSLQRNVVPPAGSDLTAGLFPPLLPENKIYDDPYETTMVIRRQQKRSEDTQDGNCSERFGRATNMRMMSFTDQPDYLGSQVFSSTTDGDHSLFWTPPSNTDSSEIYRKTPFGGHPSHSVGQQDRRDSANYSLASSGDSENVTPHF</sequence>
<dbReference type="RefSeq" id="XP_022253442.1">
    <property type="nucleotide sequence ID" value="XM_022397734.1"/>
</dbReference>